<dbReference type="PATRIC" id="fig|1115809.3.peg.2221"/>
<organism evidence="1 2">
    <name type="scientific">Segatella baroniae F0067</name>
    <dbReference type="NCBI Taxonomy" id="1115809"/>
    <lineage>
        <taxon>Bacteria</taxon>
        <taxon>Pseudomonadati</taxon>
        <taxon>Bacteroidota</taxon>
        <taxon>Bacteroidia</taxon>
        <taxon>Bacteroidales</taxon>
        <taxon>Prevotellaceae</taxon>
        <taxon>Segatella</taxon>
    </lineage>
</organism>
<sequence length="258" mass="30040">MKGYGLSKNYPNHAHRGCGDIDIYFCGKGQYADELIEMLGIKVKQNEEKHSVYDYKGTHVENHASIICEQEHPSLRKVEKFLKKELNNNIYLDTETGCWLPSAMFNAVFLPLHFAGHFVYGGANLRQIVDYALVIKNAYLNPDLNKIDWKKVKALSVEGGYLEFLCCLNGICMDYIGFSAEYFPDWPRNKMMEERILNEILNPASVDTSSLFGKIRKYFGNRWKYKLVYSKENYLTGFLLRTHSWLNWKWGKKSVWTN</sequence>
<protein>
    <recommendedName>
        <fullName evidence="3">Nucleotidyltransferase</fullName>
    </recommendedName>
</protein>
<proteinExistence type="predicted"/>
<dbReference type="Proteomes" id="UP000016648">
    <property type="component" value="Unassembled WGS sequence"/>
</dbReference>
<evidence type="ECO:0000313" key="1">
    <source>
        <dbReference type="EMBL" id="ERK38496.1"/>
    </source>
</evidence>
<name>U2P2V9_9BACT</name>
<accession>U2P2V9</accession>
<comment type="caution">
    <text evidence="1">The sequence shown here is derived from an EMBL/GenBank/DDBJ whole genome shotgun (WGS) entry which is preliminary data.</text>
</comment>
<evidence type="ECO:0000313" key="2">
    <source>
        <dbReference type="Proteomes" id="UP000016648"/>
    </source>
</evidence>
<gene>
    <name evidence="1" type="ORF">HMPREF9135_1448</name>
</gene>
<dbReference type="InterPro" id="IPR039498">
    <property type="entry name" value="NTP_transf_5"/>
</dbReference>
<keyword evidence="2" id="KW-1185">Reference proteome</keyword>
<dbReference type="Pfam" id="PF14907">
    <property type="entry name" value="NTP_transf_5"/>
    <property type="match status" value="1"/>
</dbReference>
<reference evidence="1 2" key="1">
    <citation type="submission" date="2013-08" db="EMBL/GenBank/DDBJ databases">
        <authorList>
            <person name="Durkin A.S."/>
            <person name="Haft D.R."/>
            <person name="McCorrison J."/>
            <person name="Torralba M."/>
            <person name="Gillis M."/>
            <person name="Haft D.H."/>
            <person name="Methe B."/>
            <person name="Sutton G."/>
            <person name="Nelson K.E."/>
        </authorList>
    </citation>
    <scope>NUCLEOTIDE SEQUENCE [LARGE SCALE GENOMIC DNA]</scope>
    <source>
        <strain evidence="1 2">F0067</strain>
    </source>
</reference>
<evidence type="ECO:0008006" key="3">
    <source>
        <dbReference type="Google" id="ProtNLM"/>
    </source>
</evidence>
<dbReference type="EMBL" id="AWEY01000038">
    <property type="protein sequence ID" value="ERK38496.1"/>
    <property type="molecule type" value="Genomic_DNA"/>
</dbReference>
<dbReference type="AlphaFoldDB" id="U2P2V9"/>